<dbReference type="RefSeq" id="WP_202413467.1">
    <property type="nucleotide sequence ID" value="NZ_JACWEZ010000002.1"/>
</dbReference>
<dbReference type="EMBL" id="JACWEZ010000002">
    <property type="protein sequence ID" value="MBD1221553.1"/>
    <property type="molecule type" value="Genomic_DNA"/>
</dbReference>
<sequence>MGIIFPSLPSFIRPMVSAEKNNFILSVNNTGVRTSVKTNGGKIMGKDSHAPKKKNNKAKLPNEQRRSKGKSNARGGRN</sequence>
<accession>A0ABR7VLB4</accession>
<feature type="region of interest" description="Disordered" evidence="1">
    <location>
        <begin position="36"/>
        <end position="78"/>
    </location>
</feature>
<proteinExistence type="predicted"/>
<evidence type="ECO:0000313" key="2">
    <source>
        <dbReference type="EMBL" id="MBD1221553.1"/>
    </source>
</evidence>
<organism evidence="2 3">
    <name type="scientific">Virgibacillus halodenitrificans</name>
    <name type="common">Bacillus halodenitrificans</name>
    <dbReference type="NCBI Taxonomy" id="1482"/>
    <lineage>
        <taxon>Bacteria</taxon>
        <taxon>Bacillati</taxon>
        <taxon>Bacillota</taxon>
        <taxon>Bacilli</taxon>
        <taxon>Bacillales</taxon>
        <taxon>Bacillaceae</taxon>
        <taxon>Virgibacillus</taxon>
    </lineage>
</organism>
<evidence type="ECO:0000313" key="3">
    <source>
        <dbReference type="Proteomes" id="UP000621631"/>
    </source>
</evidence>
<evidence type="ECO:0000256" key="1">
    <source>
        <dbReference type="SAM" id="MobiDB-lite"/>
    </source>
</evidence>
<reference evidence="2 3" key="1">
    <citation type="submission" date="2020-09" db="EMBL/GenBank/DDBJ databases">
        <title>Draft Genome Sequences of Oil-Oxidizing Bacteria Halomonas titanicae, Marinobacter lutaoensis, and Virgibacillus halodenitrificans Isolated from Highly Saline Environments.</title>
        <authorList>
            <person name="Grouzdev D.S."/>
            <person name="Sokolova D.S."/>
            <person name="Semenova E.M."/>
            <person name="Borzenkov I.A."/>
            <person name="Bidzhieva S.K."/>
            <person name="Poltaraus A.B."/>
            <person name="Nazina T.N."/>
        </authorList>
    </citation>
    <scope>NUCLEOTIDE SEQUENCE [LARGE SCALE GENOMIC DNA]</scope>
    <source>
        <strain evidence="2 3">VKM B-3472D</strain>
    </source>
</reference>
<dbReference type="Proteomes" id="UP000621631">
    <property type="component" value="Unassembled WGS sequence"/>
</dbReference>
<evidence type="ECO:0008006" key="4">
    <source>
        <dbReference type="Google" id="ProtNLM"/>
    </source>
</evidence>
<feature type="compositionally biased region" description="Basic residues" evidence="1">
    <location>
        <begin position="67"/>
        <end position="78"/>
    </location>
</feature>
<name>A0ABR7VLB4_VIRHA</name>
<keyword evidence="3" id="KW-1185">Reference proteome</keyword>
<comment type="caution">
    <text evidence="2">The sequence shown here is derived from an EMBL/GenBank/DDBJ whole genome shotgun (WGS) entry which is preliminary data.</text>
</comment>
<gene>
    <name evidence="2" type="ORF">IC602_02950</name>
</gene>
<protein>
    <recommendedName>
        <fullName evidence="4">Small acid-soluble spore protein P</fullName>
    </recommendedName>
</protein>